<evidence type="ECO:0000259" key="2">
    <source>
        <dbReference type="Pfam" id="PF18153"/>
    </source>
</evidence>
<keyword evidence="1" id="KW-0812">Transmembrane</keyword>
<evidence type="ECO:0000313" key="3">
    <source>
        <dbReference type="EMBL" id="EFG94464.1"/>
    </source>
</evidence>
<protein>
    <recommendedName>
        <fullName evidence="2">CD-NTase-associated protein 15 domain-containing protein</fullName>
    </recommendedName>
</protein>
<gene>
    <name evidence="3" type="ORF">HMPREF0397_1985</name>
</gene>
<dbReference type="EMBL" id="ADVK01000055">
    <property type="protein sequence ID" value="EFG94464.1"/>
    <property type="molecule type" value="Genomic_DNA"/>
</dbReference>
<sequence length="181" mass="20944">MKSKMESLIKLSGIIIILIFIILYKFKKPQSGLDYWDLILESAGYSVIAIAIYERYLWKYNPFVKIPRLKKKYTGVLSYNYKGESGEKAVEIEIRQSFLYTDVKLKSDEISSKTITSNLVEENGGFVLYYTYITNPLSRYSEKNPIQIGTCKLQIDKIDSIKGSYWTNRKTIGDLTLKSEE</sequence>
<evidence type="ECO:0000313" key="4">
    <source>
        <dbReference type="Proteomes" id="UP000003643"/>
    </source>
</evidence>
<feature type="transmembrane region" description="Helical" evidence="1">
    <location>
        <begin position="7"/>
        <end position="26"/>
    </location>
</feature>
<evidence type="ECO:0000256" key="1">
    <source>
        <dbReference type="SAM" id="Phobius"/>
    </source>
</evidence>
<comment type="caution">
    <text evidence="3">The sequence shown here is derived from an EMBL/GenBank/DDBJ whole genome shotgun (WGS) entry which is preliminary data.</text>
</comment>
<reference evidence="3 4" key="1">
    <citation type="submission" date="2010-04" db="EMBL/GenBank/DDBJ databases">
        <authorList>
            <person name="Qin X."/>
            <person name="Bachman B."/>
            <person name="Battles P."/>
            <person name="Bell A."/>
            <person name="Bess C."/>
            <person name="Bickham C."/>
            <person name="Chaboub L."/>
            <person name="Chen D."/>
            <person name="Coyle M."/>
            <person name="Deiros D.R."/>
            <person name="Dinh H."/>
            <person name="Forbes L."/>
            <person name="Fowler G."/>
            <person name="Francisco L."/>
            <person name="Fu Q."/>
            <person name="Gubbala S."/>
            <person name="Hale W."/>
            <person name="Han Y."/>
            <person name="Hemphill L."/>
            <person name="Highlander S.K."/>
            <person name="Hirani K."/>
            <person name="Hogues M."/>
            <person name="Jackson L."/>
            <person name="Jakkamsetti A."/>
            <person name="Javaid M."/>
            <person name="Jiang H."/>
            <person name="Korchina V."/>
            <person name="Kovar C."/>
            <person name="Lara F."/>
            <person name="Lee S."/>
            <person name="Mata R."/>
            <person name="Mathew T."/>
            <person name="Moen C."/>
            <person name="Morales K."/>
            <person name="Munidasa M."/>
            <person name="Nazareth L."/>
            <person name="Ngo R."/>
            <person name="Nguyen L."/>
            <person name="Okwuonu G."/>
            <person name="Ongeri F."/>
            <person name="Patil S."/>
            <person name="Petrosino J."/>
            <person name="Pham C."/>
            <person name="Pham P."/>
            <person name="Pu L.-L."/>
            <person name="Puazo M."/>
            <person name="Raj R."/>
            <person name="Reid J."/>
            <person name="Rouhana J."/>
            <person name="Saada N."/>
            <person name="Shang Y."/>
            <person name="Simmons D."/>
            <person name="Thornton R."/>
            <person name="Warren J."/>
            <person name="Weissenberger G."/>
            <person name="Zhang J."/>
            <person name="Zhang L."/>
            <person name="Zhou C."/>
            <person name="Zhu D."/>
            <person name="Muzny D."/>
            <person name="Worley K."/>
            <person name="Gibbs R."/>
        </authorList>
    </citation>
    <scope>NUCLEOTIDE SEQUENCE [LARGE SCALE GENOMIC DNA]</scope>
    <source>
        <strain evidence="4">ATCC 23726 / VPI 4351</strain>
    </source>
</reference>
<organism evidence="3 4">
    <name type="scientific">Fusobacterium nucleatum subsp. nucleatum (strain ATCC 23726 / VPI 4351)</name>
    <dbReference type="NCBI Taxonomy" id="525283"/>
    <lineage>
        <taxon>Bacteria</taxon>
        <taxon>Fusobacteriati</taxon>
        <taxon>Fusobacteriota</taxon>
        <taxon>Fusobacteriia</taxon>
        <taxon>Fusobacteriales</taxon>
        <taxon>Fusobacteriaceae</taxon>
        <taxon>Fusobacterium</taxon>
    </lineage>
</organism>
<name>D5RFK0_FUSN2</name>
<dbReference type="Pfam" id="PF18153">
    <property type="entry name" value="Cap15_CD_rec"/>
    <property type="match status" value="1"/>
</dbReference>
<dbReference type="RefSeq" id="WP_005904230.1">
    <property type="nucleotide sequence ID" value="NZ_CP028109.1"/>
</dbReference>
<keyword evidence="1" id="KW-0472">Membrane</keyword>
<proteinExistence type="predicted"/>
<feature type="domain" description="CD-NTase-associated protein 15" evidence="2">
    <location>
        <begin position="64"/>
        <end position="178"/>
    </location>
</feature>
<keyword evidence="1" id="KW-1133">Transmembrane helix</keyword>
<dbReference type="Proteomes" id="UP000003643">
    <property type="component" value="Unassembled WGS sequence"/>
</dbReference>
<dbReference type="InterPro" id="IPR041208">
    <property type="entry name" value="Cap15"/>
</dbReference>
<feature type="transmembrane region" description="Helical" evidence="1">
    <location>
        <begin position="38"/>
        <end position="58"/>
    </location>
</feature>
<accession>D5RFK0</accession>
<dbReference type="AlphaFoldDB" id="D5RFK0"/>